<sequence>MSTLLLILAYANAVIKEEVQKKPKLERRDQKLADRIVGLLRQHEEGELDIVEETSLTTDADEDLDPEYDVELNLETNEHDFKGIGSPHMVLFGKILVAIEKVWEAVKWYRLHTTARNGQPKRRSSTAMFNRFRFLKTDRDLKRLAEYESAGEVKPDHQAVIAFISAQLYERTIESINSGHVLHDTTLRAMISEIKDEFKIESSFYGSHNWLNGWKRAHRISSRSITTFVSRKRFSEKHLLTEKMENFVKDARKKFEEYDPLRVYNLDQSGFQKELYTKRTLTNTGETSVTTVEIITGSATGVTHSYTVLPMLRLDGTLHPKLYVVFSEPSGAFPTNPPPYNPTNLVLRAAKGHIMGKDLMADFFKSVAFTDEVEDDILFMVDSWGCWRNVAVIDSVRPAHKNLETIIIPPGATGQIQPLDIGIFRTFKKFMKNITEYAQRMYPEFKPHQRDSIIKVLFPIRSFIMFSDFQMLSQVYWLLCCPVFQEWRQYAWYAGGYMDTPPPRCDKPVDVCFNTHVHGKCQMAGCNNLSMIHCVYCSKNICFEEFIVNCHRCILQKMESQWKDVSIRYIPFFLGAVMKESGNRPPAMLPAKSLMMMRDLDRTAKFWDIPLTQPPKFMEWIKKYRTTGAMKVLLVLEEQDKNLMLRAAREMWLRLWSRSEKIFEDGDFIEVLKAVGVKNPEEIVAKSKEEKYAKILTENTKNGVDLSAYGAPWINVVTTDGNEHSFFGSDRFHLIADLLQQPQPLPDKLMSSQKSKL</sequence>
<dbReference type="HOGENOM" id="CLU_021331_0_0_1"/>
<dbReference type="PANTHER" id="PTHR42943">
    <property type="entry name" value="GLUTATHIONE S-TRANSFERASE KAPPA"/>
    <property type="match status" value="1"/>
</dbReference>
<evidence type="ECO:0000256" key="4">
    <source>
        <dbReference type="ARBA" id="ARBA00047960"/>
    </source>
</evidence>
<evidence type="ECO:0000256" key="6">
    <source>
        <dbReference type="ARBA" id="ARBA00083519"/>
    </source>
</evidence>
<evidence type="ECO:0000256" key="5">
    <source>
        <dbReference type="ARBA" id="ARBA00073833"/>
    </source>
</evidence>
<comment type="similarity">
    <text evidence="1">Belongs to the GST superfamily. Kappa family.</text>
</comment>
<evidence type="ECO:0000256" key="7">
    <source>
        <dbReference type="SAM" id="SignalP"/>
    </source>
</evidence>
<feature type="domain" description="DDE-1" evidence="9">
    <location>
        <begin position="349"/>
        <end position="430"/>
    </location>
</feature>
<dbReference type="GO" id="GO:0005777">
    <property type="term" value="C:peroxisome"/>
    <property type="evidence" value="ECO:0007669"/>
    <property type="project" value="TreeGrafter"/>
</dbReference>
<dbReference type="Pfam" id="PF01323">
    <property type="entry name" value="DSBA"/>
    <property type="match status" value="1"/>
</dbReference>
<evidence type="ECO:0000313" key="12">
    <source>
        <dbReference type="Proteomes" id="UP000008281"/>
    </source>
</evidence>
<keyword evidence="7" id="KW-0732">Signal</keyword>
<dbReference type="GO" id="GO:0005739">
    <property type="term" value="C:mitochondrion"/>
    <property type="evidence" value="ECO:0007669"/>
    <property type="project" value="TreeGrafter"/>
</dbReference>
<dbReference type="InterPro" id="IPR004875">
    <property type="entry name" value="DDE_SF_endonuclease_dom"/>
</dbReference>
<dbReference type="EC" id="2.5.1.18" evidence="2"/>
<dbReference type="InterPro" id="IPR051924">
    <property type="entry name" value="GST_Kappa/NadH"/>
</dbReference>
<comment type="catalytic activity">
    <reaction evidence="4">
        <text>RX + glutathione = an S-substituted glutathione + a halide anion + H(+)</text>
        <dbReference type="Rhea" id="RHEA:16437"/>
        <dbReference type="ChEBI" id="CHEBI:15378"/>
        <dbReference type="ChEBI" id="CHEBI:16042"/>
        <dbReference type="ChEBI" id="CHEBI:17792"/>
        <dbReference type="ChEBI" id="CHEBI:57925"/>
        <dbReference type="ChEBI" id="CHEBI:90779"/>
        <dbReference type="EC" id="2.5.1.18"/>
    </reaction>
</comment>
<evidence type="ECO:0000313" key="11">
    <source>
        <dbReference type="EMBL" id="EFO91754.1"/>
    </source>
</evidence>
<name>E3NB21_CAERE</name>
<evidence type="ECO:0000259" key="8">
    <source>
        <dbReference type="Pfam" id="PF01323"/>
    </source>
</evidence>
<dbReference type="GO" id="GO:0004602">
    <property type="term" value="F:glutathione peroxidase activity"/>
    <property type="evidence" value="ECO:0007669"/>
    <property type="project" value="TreeGrafter"/>
</dbReference>
<keyword evidence="3" id="KW-0808">Transferase</keyword>
<dbReference type="GO" id="GO:0004364">
    <property type="term" value="F:glutathione transferase activity"/>
    <property type="evidence" value="ECO:0007669"/>
    <property type="project" value="UniProtKB-EC"/>
</dbReference>
<dbReference type="OMA" id="FYGSHNW"/>
<dbReference type="Pfam" id="PF03184">
    <property type="entry name" value="DDE_1"/>
    <property type="match status" value="1"/>
</dbReference>
<dbReference type="STRING" id="31234.E3NB21"/>
<dbReference type="FunFam" id="3.40.30.10:FF:000096">
    <property type="entry name" value="Glutathione S-transferase kappa"/>
    <property type="match status" value="1"/>
</dbReference>
<proteinExistence type="inferred from homology"/>
<reference evidence="11" key="1">
    <citation type="submission" date="2007-07" db="EMBL/GenBank/DDBJ databases">
        <title>PCAP assembly of the Caenorhabditis remanei genome.</title>
        <authorList>
            <consortium name="The Caenorhabditis remanei Sequencing Consortium"/>
            <person name="Wilson R.K."/>
        </authorList>
    </citation>
    <scope>NUCLEOTIDE SEQUENCE [LARGE SCALE GENOMIC DNA]</scope>
    <source>
        <strain evidence="11">PB4641</strain>
    </source>
</reference>
<feature type="signal peptide" evidence="7">
    <location>
        <begin position="1"/>
        <end position="16"/>
    </location>
</feature>
<evidence type="ECO:0000256" key="3">
    <source>
        <dbReference type="ARBA" id="ARBA00022679"/>
    </source>
</evidence>
<accession>E3NB21</accession>
<dbReference type="Proteomes" id="UP000008281">
    <property type="component" value="Unassembled WGS sequence"/>
</dbReference>
<gene>
    <name evidence="11" type="ORF">CRE_06988</name>
</gene>
<evidence type="ECO:0000259" key="10">
    <source>
        <dbReference type="Pfam" id="PF04236"/>
    </source>
</evidence>
<organism evidence="12">
    <name type="scientific">Caenorhabditis remanei</name>
    <name type="common">Caenorhabditis vulgaris</name>
    <dbReference type="NCBI Taxonomy" id="31234"/>
    <lineage>
        <taxon>Eukaryota</taxon>
        <taxon>Metazoa</taxon>
        <taxon>Ecdysozoa</taxon>
        <taxon>Nematoda</taxon>
        <taxon>Chromadorea</taxon>
        <taxon>Rhabditida</taxon>
        <taxon>Rhabditina</taxon>
        <taxon>Rhabditomorpha</taxon>
        <taxon>Rhabditoidea</taxon>
        <taxon>Rhabditidae</taxon>
        <taxon>Peloderinae</taxon>
        <taxon>Caenorhabditis</taxon>
    </lineage>
</organism>
<dbReference type="GO" id="GO:0003676">
    <property type="term" value="F:nucleic acid binding"/>
    <property type="evidence" value="ECO:0007669"/>
    <property type="project" value="InterPro"/>
</dbReference>
<feature type="domain" description="DSBA-like thioredoxin" evidence="8">
    <location>
        <begin position="555"/>
        <end position="740"/>
    </location>
</feature>
<dbReference type="InterPro" id="IPR001853">
    <property type="entry name" value="DSBA-like_thioredoxin_dom"/>
</dbReference>
<evidence type="ECO:0000256" key="2">
    <source>
        <dbReference type="ARBA" id="ARBA00012452"/>
    </source>
</evidence>
<dbReference type="EMBL" id="DS268581">
    <property type="protein sequence ID" value="EFO91754.1"/>
    <property type="molecule type" value="Genomic_DNA"/>
</dbReference>
<dbReference type="GO" id="GO:0006749">
    <property type="term" value="P:glutathione metabolic process"/>
    <property type="evidence" value="ECO:0007669"/>
    <property type="project" value="TreeGrafter"/>
</dbReference>
<dbReference type="InParanoid" id="E3NB21"/>
<dbReference type="InterPro" id="IPR036249">
    <property type="entry name" value="Thioredoxin-like_sf"/>
</dbReference>
<protein>
    <recommendedName>
        <fullName evidence="5">Glutathione S-transferase kappa 1</fullName>
        <ecNumber evidence="2">2.5.1.18</ecNumber>
    </recommendedName>
    <alternativeName>
        <fullName evidence="6">GST class-kappa</fullName>
    </alternativeName>
</protein>
<dbReference type="PANTHER" id="PTHR42943:SF3">
    <property type="entry name" value="GLUTATHIONE S-TRANSFERASE KAPPA 1"/>
    <property type="match status" value="1"/>
</dbReference>
<dbReference type="AlphaFoldDB" id="E3NB21"/>
<dbReference type="InterPro" id="IPR007350">
    <property type="entry name" value="Transposase_Tc5_C"/>
</dbReference>
<feature type="domain" description="Transposase Tc5 C-terminal" evidence="10">
    <location>
        <begin position="492"/>
        <end position="553"/>
    </location>
</feature>
<feature type="chain" id="PRO_5003178402" description="Glutathione S-transferase kappa 1" evidence="7">
    <location>
        <begin position="17"/>
        <end position="757"/>
    </location>
</feature>
<evidence type="ECO:0000259" key="9">
    <source>
        <dbReference type="Pfam" id="PF03184"/>
    </source>
</evidence>
<dbReference type="Gene3D" id="3.40.30.10">
    <property type="entry name" value="Glutaredoxin"/>
    <property type="match status" value="1"/>
</dbReference>
<dbReference type="eggNOG" id="KOG3105">
    <property type="taxonomic scope" value="Eukaryota"/>
</dbReference>
<dbReference type="Pfam" id="PF04236">
    <property type="entry name" value="Transp_Tc5_C"/>
    <property type="match status" value="1"/>
</dbReference>
<dbReference type="OrthoDB" id="4664297at2759"/>
<keyword evidence="12" id="KW-1185">Reference proteome</keyword>
<dbReference type="SUPFAM" id="SSF52833">
    <property type="entry name" value="Thioredoxin-like"/>
    <property type="match status" value="1"/>
</dbReference>
<evidence type="ECO:0000256" key="1">
    <source>
        <dbReference type="ARBA" id="ARBA00006494"/>
    </source>
</evidence>